<evidence type="ECO:0000256" key="2">
    <source>
        <dbReference type="SAM" id="MobiDB-lite"/>
    </source>
</evidence>
<protein>
    <recommendedName>
        <fullName evidence="3">AAA+ ATPase domain-containing protein</fullName>
    </recommendedName>
</protein>
<dbReference type="OrthoDB" id="10042665at2759"/>
<dbReference type="Pfam" id="PF22942">
    <property type="entry name" value="DUF7025"/>
    <property type="match status" value="1"/>
</dbReference>
<dbReference type="InterPro" id="IPR003593">
    <property type="entry name" value="AAA+_ATPase"/>
</dbReference>
<feature type="domain" description="AAA+ ATPase" evidence="3">
    <location>
        <begin position="642"/>
        <end position="769"/>
    </location>
</feature>
<dbReference type="CDD" id="cd19481">
    <property type="entry name" value="RecA-like_protease"/>
    <property type="match status" value="1"/>
</dbReference>
<dbReference type="InterPro" id="IPR003959">
    <property type="entry name" value="ATPase_AAA_core"/>
</dbReference>
<dbReference type="InterPro" id="IPR054289">
    <property type="entry name" value="DUF7025"/>
</dbReference>
<feature type="compositionally biased region" description="Basic and acidic residues" evidence="2">
    <location>
        <begin position="125"/>
        <end position="144"/>
    </location>
</feature>
<proteinExistence type="predicted"/>
<dbReference type="Proteomes" id="UP000758155">
    <property type="component" value="Unassembled WGS sequence"/>
</dbReference>
<dbReference type="InterPro" id="IPR027417">
    <property type="entry name" value="P-loop_NTPase"/>
</dbReference>
<comment type="caution">
    <text evidence="4">The sequence shown here is derived from an EMBL/GenBank/DDBJ whole genome shotgun (WGS) entry which is preliminary data.</text>
</comment>
<feature type="coiled-coil region" evidence="1">
    <location>
        <begin position="7"/>
        <end position="34"/>
    </location>
</feature>
<name>A0A9P4WKK5_9PLEO</name>
<keyword evidence="5" id="KW-1185">Reference proteome</keyword>
<dbReference type="SMART" id="SM00382">
    <property type="entry name" value="AAA"/>
    <property type="match status" value="1"/>
</dbReference>
<dbReference type="PANTHER" id="PTHR46411:SF2">
    <property type="entry name" value="AAA+ ATPASE DOMAIN-CONTAINING PROTEIN"/>
    <property type="match status" value="1"/>
</dbReference>
<accession>A0A9P4WKK5</accession>
<gene>
    <name evidence="4" type="ORF">E8E12_001623</name>
</gene>
<evidence type="ECO:0000313" key="4">
    <source>
        <dbReference type="EMBL" id="KAF3035289.1"/>
    </source>
</evidence>
<dbReference type="PROSITE" id="PS00018">
    <property type="entry name" value="EF_HAND_1"/>
    <property type="match status" value="1"/>
</dbReference>
<dbReference type="Pfam" id="PF00004">
    <property type="entry name" value="AAA"/>
    <property type="match status" value="1"/>
</dbReference>
<evidence type="ECO:0000256" key="1">
    <source>
        <dbReference type="SAM" id="Coils"/>
    </source>
</evidence>
<reference evidence="4" key="1">
    <citation type="submission" date="2019-04" db="EMBL/GenBank/DDBJ databases">
        <title>Sequencing of skin fungus with MAO and IRED activity.</title>
        <authorList>
            <person name="Marsaioli A.J."/>
            <person name="Bonatto J.M.C."/>
            <person name="Reis Junior O."/>
        </authorList>
    </citation>
    <scope>NUCLEOTIDE SEQUENCE</scope>
    <source>
        <strain evidence="4">28M1</strain>
    </source>
</reference>
<dbReference type="AlphaFoldDB" id="A0A9P4WKK5"/>
<dbReference type="PANTHER" id="PTHR46411">
    <property type="entry name" value="FAMILY ATPASE, PUTATIVE-RELATED"/>
    <property type="match status" value="1"/>
</dbReference>
<evidence type="ECO:0000259" key="3">
    <source>
        <dbReference type="SMART" id="SM00382"/>
    </source>
</evidence>
<keyword evidence="1" id="KW-0175">Coiled coil</keyword>
<dbReference type="GO" id="GO:0005524">
    <property type="term" value="F:ATP binding"/>
    <property type="evidence" value="ECO:0007669"/>
    <property type="project" value="InterPro"/>
</dbReference>
<dbReference type="EMBL" id="SWKV01000059">
    <property type="protein sequence ID" value="KAF3035289.1"/>
    <property type="molecule type" value="Genomic_DNA"/>
</dbReference>
<dbReference type="GO" id="GO:0016887">
    <property type="term" value="F:ATP hydrolysis activity"/>
    <property type="evidence" value="ECO:0007669"/>
    <property type="project" value="InterPro"/>
</dbReference>
<feature type="region of interest" description="Disordered" evidence="2">
    <location>
        <begin position="105"/>
        <end position="149"/>
    </location>
</feature>
<sequence>MQTTNFQARADEEMDRLHEQLRRLEAQNASLEDRLARYIPPGPVPYFDRPPFTDRNPYYAGDLYFDRSRWADRYGPPPLPPPMPYSPGYFNLPPGKSAIPIQTRRAARDGVTTPRGADDSEDTVEGAKEADEKVEVANDTKAATDDTQNQKRSRIKTVINKWNEEQSKWGDIDSTFDTEASDVKIPATFRRHLDGDNDKKIDFEEVEIHSRELKDLLLESSIAWEDLVTKTDQSLSINSPFHKFVQHWDAHEKSCKPKDTDNEEVKKARTDLQDIMDLIKKSHSLKAYFRSRDAMKTTKRIKFEFLWTLFGHGTLVYGKSYMNEMQMFEVKTTLKPGYKGRFGIRCSAFDWDGSKFAAYTYEFYIKEYPGEVPINSLAVFPVAYYENGKGQPSHERLQQELLERGRRYVDLCTQEPATFQCQYEGTVLVAPTEMHRLMTKGRNADALWEYTDNRQTSYDDMEVELASIEITGRSSQVIVDNFSFVQSELNKMNHDNMPPLGKRIPTLDSDCLCPLCRSSAIQQWKSDLTLEPSEIGLAFAKDPTRLQLLPPRLLGFALKEKVWGQFRVNNLTKVLPKDDKKQQGPFWTDLELDKESKDLLWAFMQHHKVTVSRNPAEKSNGLSLEATETKAKAIDIIEGKGQGLVILLHGPPGVGKTLTAETIAITTGRPLLTVTVSEIGITANDAERSLTPVLAEAARWEAVLLMDEADVFVEERTKGDMERNAMVSVLLRCLEYYKGIIILTTNRAKTIDAALQSRVQLAIQYRDLTNIQKINIYRNKLGYIPDEEIEDRQKILESLEYSPLVHNTNKTNGRQIRNIVTYARALAASEGQKLTLKHLVRVDEVTSRFTESMKESFDRQRAKNEASNSDR</sequence>
<dbReference type="SUPFAM" id="SSF52540">
    <property type="entry name" value="P-loop containing nucleoside triphosphate hydrolases"/>
    <property type="match status" value="1"/>
</dbReference>
<organism evidence="4 5">
    <name type="scientific">Didymella heteroderae</name>
    <dbReference type="NCBI Taxonomy" id="1769908"/>
    <lineage>
        <taxon>Eukaryota</taxon>
        <taxon>Fungi</taxon>
        <taxon>Dikarya</taxon>
        <taxon>Ascomycota</taxon>
        <taxon>Pezizomycotina</taxon>
        <taxon>Dothideomycetes</taxon>
        <taxon>Pleosporomycetidae</taxon>
        <taxon>Pleosporales</taxon>
        <taxon>Pleosporineae</taxon>
        <taxon>Didymellaceae</taxon>
        <taxon>Didymella</taxon>
    </lineage>
</organism>
<dbReference type="InterPro" id="IPR018247">
    <property type="entry name" value="EF_Hand_1_Ca_BS"/>
</dbReference>
<dbReference type="Gene3D" id="3.40.50.300">
    <property type="entry name" value="P-loop containing nucleotide triphosphate hydrolases"/>
    <property type="match status" value="1"/>
</dbReference>
<evidence type="ECO:0000313" key="5">
    <source>
        <dbReference type="Proteomes" id="UP000758155"/>
    </source>
</evidence>